<dbReference type="GO" id="GO:0031177">
    <property type="term" value="F:phosphopantetheine binding"/>
    <property type="evidence" value="ECO:0007669"/>
    <property type="project" value="InterPro"/>
</dbReference>
<dbReference type="InterPro" id="IPR018201">
    <property type="entry name" value="Ketoacyl_synth_AS"/>
</dbReference>
<name>V5IZJ2_9PSED</name>
<dbReference type="Gene3D" id="3.10.129.10">
    <property type="entry name" value="Hotdog Thioesterase"/>
    <property type="match status" value="1"/>
</dbReference>
<dbReference type="SMART" id="SM00823">
    <property type="entry name" value="PKS_PP"/>
    <property type="match status" value="1"/>
</dbReference>
<dbReference type="InterPro" id="IPR014031">
    <property type="entry name" value="Ketoacyl_synth_C"/>
</dbReference>
<dbReference type="Gene3D" id="3.40.50.720">
    <property type="entry name" value="NAD(P)-binding Rossmann-like Domain"/>
    <property type="match status" value="1"/>
</dbReference>
<dbReference type="EMBL" id="JQ045344">
    <property type="protein sequence ID" value="AFR69332.1"/>
    <property type="molecule type" value="Genomic_DNA"/>
</dbReference>
<dbReference type="PROSITE" id="PS00606">
    <property type="entry name" value="KS3_1"/>
    <property type="match status" value="1"/>
</dbReference>
<dbReference type="Gene3D" id="1.10.1240.100">
    <property type="match status" value="1"/>
</dbReference>
<evidence type="ECO:0000256" key="4">
    <source>
        <dbReference type="ARBA" id="ARBA00022553"/>
    </source>
</evidence>
<dbReference type="InterPro" id="IPR020841">
    <property type="entry name" value="PKS_Beta-ketoAc_synthase_dom"/>
</dbReference>
<dbReference type="GO" id="GO:0004312">
    <property type="term" value="F:fatty acid synthase activity"/>
    <property type="evidence" value="ECO:0007669"/>
    <property type="project" value="TreeGrafter"/>
</dbReference>
<dbReference type="InterPro" id="IPR049900">
    <property type="entry name" value="PKS_mFAS_DH"/>
</dbReference>
<dbReference type="Pfam" id="PF00550">
    <property type="entry name" value="PP-binding"/>
    <property type="match status" value="1"/>
</dbReference>
<dbReference type="Gene3D" id="3.10.129.120">
    <property type="match status" value="1"/>
</dbReference>
<sequence length="1561" mass="166286">MDQDIPVDAVAIIGAGCRVPGATTLEQFWSVIAGAEVTIERFSADVARREGVPETVLSQPGFIGAGGALENIEMFDAALFGIAPSQAACMDPQQRVFLECVHDALEHAGHGAARGPRVGIWAGSASLDYLADHVLGQLDRSSPNRYLQQWVGVDKDYLAAQVAYRMDFGGPAITVQTACSTSLVAVALAVQGLLNYQCDVAVAGGVSIGLPQRQGYVHEDGSILAADGACRPFTTQSSGTVFGNGAGAVVLRRLEDALDDGDTILAVIRGAAINNDGAAKVGFTAPGGRGQGDVIRTALQLGEVDGASIGYVETHGTGTAIGDAVELSALMSALGDRQLDGQRCAIGSVKANVGHMNAAAGVCGLIKVALAVQHAQIPPTVGAAHAIDALREGSPYYLPTDLTPWSSPDRRAGVSSFGIGGTNAHVILEASPRRLARVRSTVPLLLVSAREDALRDLCANYAAFLEADPDLSIEDVCFTAAVGRLPRERRVAFRAEHRGQLISSLKAFAEGRQDANAFFYEEQERRPEVTFAFGDTDNLGAAIDGALVWQARGVVPSVVCGTGAGLFAAAFAAGALSAEDARSAQAHNAVAPSLLWISAFSGMAIDSVEAVRKELAQVAQSGGDGASAVAATGATRVLEFGDNALGADVAGVVSFAQGALDAIAGLWTSGIDLDLTKIYSGANRVSLPTYPFQRKRFWIDRAPRYTDSGTSIFLGRRTEAPMLRASFFDAQWSVATLPFLSDHMIYGKVIVSGAALAVMIAEGVREVSKAHEFALHDLRFPAALVIPQGMGRRVQLQLVRDDDGFDATVLTQDPFEIHATARVETTTTVSVVPSQEVQGIDTPTALLDSWLRDHGVVMGPSFSRLSDIVIGHNDAVCSMRTDAGDDGWLLHPGILDSALQLVAVAARPEGSKAFVPTRIARLTIRAHTASQVRCYAAADRGLATLFDDHGVLAELVGLESRDVSRNELLRIDPLRDGYSIEWRSSSLDRSFELPQTVVVIRDADGVAEELAAILQAEGKRPLVVGSPSDISFETTDFVVDCRGSDARSTAPDLSVYEGALDLLGTVARKDLPCCVAIVLPVNVPSGAPLQALARVAAMETPYLRTLAVRANNAQSIRRGLDFFDQETEVMVDGDNISAPRFQRFDLPRRTESSFSGDETWLITGGLGELGLRVASWLSALGVRSLVLTGRHSPDTNAQETLTVFGHEGINVQVIQADLSSEADIEALLHKIDTTMPALRGICHLAGVVEDRLMGDVTPASLKTTFAGKAEGAWLLHERTLHYPLKHFILFSSAAAAFGAPGQAAYAMANAYLDELAVYRRSLGLPALSIAWGPWQDIGMAARTAVTAKRRLSQLGIGQIEEECGRATFENILFADLPAHCVLLAVDWQRLVGQWPPQVPFSRFDDIVSDIPGSARTLSVNELLPLSPDERRHRLFQLIAEDVSSITGTDLATLDPERSLFEYDLDSLLITDLRLKFERRFGRPVAATVIFSNPTVAALADHMAQTIFGEVPTDVLRSVADQAPLPVAVLTEPDNSRPEQLSQEDVVEMLSAKLEELRGGRS</sequence>
<feature type="region of interest" description="N-terminal hotdog fold" evidence="6">
    <location>
        <begin position="711"/>
        <end position="830"/>
    </location>
</feature>
<dbReference type="Pfam" id="PF00109">
    <property type="entry name" value="ketoacyl-synt"/>
    <property type="match status" value="1"/>
</dbReference>
<dbReference type="SUPFAM" id="SSF53901">
    <property type="entry name" value="Thiolase-like"/>
    <property type="match status" value="1"/>
</dbReference>
<dbReference type="InterPro" id="IPR013968">
    <property type="entry name" value="PKS_KR"/>
</dbReference>
<evidence type="ECO:0000256" key="3">
    <source>
        <dbReference type="ARBA" id="ARBA00022450"/>
    </source>
</evidence>
<dbReference type="PROSITE" id="PS50075">
    <property type="entry name" value="CARRIER"/>
    <property type="match status" value="1"/>
</dbReference>
<dbReference type="PROSITE" id="PS52004">
    <property type="entry name" value="KS3_2"/>
    <property type="match status" value="1"/>
</dbReference>
<dbReference type="SUPFAM" id="SSF52151">
    <property type="entry name" value="FabD/lysophospholipase-like"/>
    <property type="match status" value="1"/>
</dbReference>
<feature type="domain" description="Carrier" evidence="7">
    <location>
        <begin position="1429"/>
        <end position="1506"/>
    </location>
</feature>
<evidence type="ECO:0000259" key="7">
    <source>
        <dbReference type="PROSITE" id="PS50075"/>
    </source>
</evidence>
<dbReference type="Pfam" id="PF21089">
    <property type="entry name" value="PKS_DH_N"/>
    <property type="match status" value="1"/>
</dbReference>
<dbReference type="InterPro" id="IPR020807">
    <property type="entry name" value="PKS_DH"/>
</dbReference>
<dbReference type="SMART" id="SM00822">
    <property type="entry name" value="PKS_KR"/>
    <property type="match status" value="1"/>
</dbReference>
<protein>
    <submittedName>
        <fullName evidence="10">Polyketide synthase SpiB</fullName>
    </submittedName>
</protein>
<dbReference type="SUPFAM" id="SSF51735">
    <property type="entry name" value="NAD(P)-binding Rossmann-fold domains"/>
    <property type="match status" value="2"/>
</dbReference>
<comment type="pathway">
    <text evidence="1">Lipid metabolism; fatty acid biosynthesis.</text>
</comment>
<dbReference type="SUPFAM" id="SSF47336">
    <property type="entry name" value="ACP-like"/>
    <property type="match status" value="1"/>
</dbReference>
<evidence type="ECO:0000256" key="6">
    <source>
        <dbReference type="PROSITE-ProRule" id="PRU01363"/>
    </source>
</evidence>
<dbReference type="CDD" id="cd00833">
    <property type="entry name" value="PKS"/>
    <property type="match status" value="1"/>
</dbReference>
<dbReference type="InterPro" id="IPR036291">
    <property type="entry name" value="NAD(P)-bd_dom_sf"/>
</dbReference>
<feature type="active site" description="Proton acceptor; for dehydratase activity" evidence="6">
    <location>
        <position position="743"/>
    </location>
</feature>
<keyword evidence="3" id="KW-0596">Phosphopantetheine</keyword>
<evidence type="ECO:0000259" key="8">
    <source>
        <dbReference type="PROSITE" id="PS52004"/>
    </source>
</evidence>
<dbReference type="InterPro" id="IPR014030">
    <property type="entry name" value="Ketoacyl_synth_N"/>
</dbReference>
<accession>V5IZJ2</accession>
<dbReference type="Pfam" id="PF14765">
    <property type="entry name" value="PS-DH"/>
    <property type="match status" value="1"/>
</dbReference>
<gene>
    <name evidence="10" type="primary">spiB</name>
</gene>
<dbReference type="InterPro" id="IPR009081">
    <property type="entry name" value="PP-bd_ACP"/>
</dbReference>
<dbReference type="Gene3D" id="3.30.70.3290">
    <property type="match status" value="1"/>
</dbReference>
<evidence type="ECO:0000313" key="10">
    <source>
        <dbReference type="EMBL" id="AFR69332.1"/>
    </source>
</evidence>
<dbReference type="SMART" id="SM00825">
    <property type="entry name" value="PKS_KS"/>
    <property type="match status" value="1"/>
</dbReference>
<dbReference type="GO" id="GO:0006633">
    <property type="term" value="P:fatty acid biosynthetic process"/>
    <property type="evidence" value="ECO:0007669"/>
    <property type="project" value="UniProtKB-UniPathway"/>
</dbReference>
<feature type="region of interest" description="C-terminal hotdog fold" evidence="6">
    <location>
        <begin position="842"/>
        <end position="969"/>
    </location>
</feature>
<reference evidence="10" key="1">
    <citation type="submission" date="2011-11" db="EMBL/GenBank/DDBJ databases">
        <title>Spiruchostatin biosynthetic gene cluster in Pseudomonas sp. Q71576.</title>
        <authorList>
            <person name="Potharla V.Y."/>
            <person name="Wang C."/>
            <person name="Cheng Y.-Q."/>
        </authorList>
    </citation>
    <scope>NUCLEOTIDE SEQUENCE</scope>
    <source>
        <strain evidence="10">Q71576</strain>
    </source>
</reference>
<evidence type="ECO:0000256" key="5">
    <source>
        <dbReference type="ARBA" id="ARBA00022679"/>
    </source>
</evidence>
<dbReference type="InterPro" id="IPR057326">
    <property type="entry name" value="KR_dom"/>
</dbReference>
<feature type="domain" description="PKS/mFAS DH" evidence="9">
    <location>
        <begin position="711"/>
        <end position="969"/>
    </location>
</feature>
<dbReference type="InterPro" id="IPR049551">
    <property type="entry name" value="PKS_DH_C"/>
</dbReference>
<dbReference type="PANTHER" id="PTHR43775">
    <property type="entry name" value="FATTY ACID SYNTHASE"/>
    <property type="match status" value="1"/>
</dbReference>
<dbReference type="GO" id="GO:0004315">
    <property type="term" value="F:3-oxoacyl-[acyl-carrier-protein] synthase activity"/>
    <property type="evidence" value="ECO:0007669"/>
    <property type="project" value="InterPro"/>
</dbReference>
<dbReference type="UniPathway" id="UPA00094"/>
<dbReference type="InterPro" id="IPR020806">
    <property type="entry name" value="PKS_PP-bd"/>
</dbReference>
<comment type="similarity">
    <text evidence="2">Belongs to the short-chain dehydrogenases/reductases (SDR) family.</text>
</comment>
<dbReference type="InterPro" id="IPR016035">
    <property type="entry name" value="Acyl_Trfase/lysoPLipase"/>
</dbReference>
<keyword evidence="4" id="KW-0597">Phosphoprotein</keyword>
<dbReference type="InterPro" id="IPR049552">
    <property type="entry name" value="PKS_DH_N"/>
</dbReference>
<evidence type="ECO:0000256" key="1">
    <source>
        <dbReference type="ARBA" id="ARBA00005194"/>
    </source>
</evidence>
<organism evidence="10">
    <name type="scientific">Pseudomonas sp. Q71576</name>
    <dbReference type="NCBI Taxonomy" id="1231908"/>
    <lineage>
        <taxon>Bacteria</taxon>
        <taxon>Pseudomonadati</taxon>
        <taxon>Pseudomonadota</taxon>
        <taxon>Gammaproteobacteria</taxon>
        <taxon>Pseudomonadales</taxon>
        <taxon>Pseudomonadaceae</taxon>
        <taxon>Pseudomonas</taxon>
    </lineage>
</organism>
<dbReference type="PROSITE" id="PS52019">
    <property type="entry name" value="PKS_MFAS_DH"/>
    <property type="match status" value="1"/>
</dbReference>
<dbReference type="Pfam" id="PF02801">
    <property type="entry name" value="Ketoacyl-synt_C"/>
    <property type="match status" value="1"/>
</dbReference>
<evidence type="ECO:0000259" key="9">
    <source>
        <dbReference type="PROSITE" id="PS52019"/>
    </source>
</evidence>
<dbReference type="InterPro" id="IPR050091">
    <property type="entry name" value="PKS_NRPS_Biosynth_Enz"/>
</dbReference>
<dbReference type="Gene3D" id="1.10.1200.10">
    <property type="entry name" value="ACP-like"/>
    <property type="match status" value="1"/>
</dbReference>
<keyword evidence="5" id="KW-0808">Transferase</keyword>
<dbReference type="InterPro" id="IPR016039">
    <property type="entry name" value="Thiolase-like"/>
</dbReference>
<dbReference type="SMART" id="SM00826">
    <property type="entry name" value="PKS_DH"/>
    <property type="match status" value="1"/>
</dbReference>
<dbReference type="InterPro" id="IPR036736">
    <property type="entry name" value="ACP-like_sf"/>
</dbReference>
<proteinExistence type="inferred from homology"/>
<dbReference type="Gene3D" id="3.40.47.10">
    <property type="match status" value="1"/>
</dbReference>
<dbReference type="PANTHER" id="PTHR43775:SF37">
    <property type="entry name" value="SI:DKEY-61P9.11"/>
    <property type="match status" value="1"/>
</dbReference>
<feature type="active site" description="Proton donor; for dehydratase activity" evidence="6">
    <location>
        <position position="896"/>
    </location>
</feature>
<feature type="domain" description="Ketosynthase family 3 (KS3)" evidence="8">
    <location>
        <begin position="7"/>
        <end position="430"/>
    </location>
</feature>
<dbReference type="Pfam" id="PF22621">
    <property type="entry name" value="CurL-like_PKS_C"/>
    <property type="match status" value="1"/>
</dbReference>
<dbReference type="Pfam" id="PF08659">
    <property type="entry name" value="KR"/>
    <property type="match status" value="1"/>
</dbReference>
<evidence type="ECO:0000256" key="2">
    <source>
        <dbReference type="ARBA" id="ARBA00006484"/>
    </source>
</evidence>